<dbReference type="Proteomes" id="UP000717534">
    <property type="component" value="Unassembled WGS sequence"/>
</dbReference>
<dbReference type="Pfam" id="PF02498">
    <property type="entry name" value="Bro-N"/>
    <property type="match status" value="1"/>
</dbReference>
<sequence>MNEVTIFQFNEQEVRTIRDEQGEPWFVAKDACDILELDNPTRAIEGLDDDELTLLKLRSGGQSREMNIVSGN</sequence>
<dbReference type="PANTHER" id="PTHR36180">
    <property type="entry name" value="DNA-BINDING PROTEIN-RELATED-RELATED"/>
    <property type="match status" value="1"/>
</dbReference>
<organism evidence="2 3">
    <name type="scientific">Desulfotalea psychrophila</name>
    <dbReference type="NCBI Taxonomy" id="84980"/>
    <lineage>
        <taxon>Bacteria</taxon>
        <taxon>Pseudomonadati</taxon>
        <taxon>Thermodesulfobacteriota</taxon>
        <taxon>Desulfobulbia</taxon>
        <taxon>Desulfobulbales</taxon>
        <taxon>Desulfocapsaceae</taxon>
        <taxon>Desulfotalea</taxon>
    </lineage>
</organism>
<evidence type="ECO:0000313" key="3">
    <source>
        <dbReference type="Proteomes" id="UP000717534"/>
    </source>
</evidence>
<reference evidence="2 3" key="1">
    <citation type="submission" date="2021-02" db="EMBL/GenBank/DDBJ databases">
        <title>Activity-based single-cell genomes from oceanic crustal fluid captures similar information to metagenomic and metatranscriptomic surveys with orders of magnitude less sampling.</title>
        <authorList>
            <person name="D'Angelo T.S."/>
            <person name="Orcutt B.N."/>
        </authorList>
    </citation>
    <scope>NUCLEOTIDE SEQUENCE [LARGE SCALE GENOMIC DNA]</scope>
    <source>
        <strain evidence="2">AH-315-G02</strain>
    </source>
</reference>
<evidence type="ECO:0000259" key="1">
    <source>
        <dbReference type="SMART" id="SM01040"/>
    </source>
</evidence>
<accession>A0ABS3AW13</accession>
<keyword evidence="3" id="KW-1185">Reference proteome</keyword>
<feature type="domain" description="Bro-N" evidence="1">
    <location>
        <begin position="13"/>
        <end position="70"/>
    </location>
</feature>
<dbReference type="InterPro" id="IPR003497">
    <property type="entry name" value="BRO_N_domain"/>
</dbReference>
<dbReference type="SMART" id="SM01040">
    <property type="entry name" value="Bro-N"/>
    <property type="match status" value="1"/>
</dbReference>
<dbReference type="PANTHER" id="PTHR36180:SF2">
    <property type="entry name" value="BRO FAMILY PROTEIN"/>
    <property type="match status" value="1"/>
</dbReference>
<comment type="caution">
    <text evidence="2">The sequence shown here is derived from an EMBL/GenBank/DDBJ whole genome shotgun (WGS) entry which is preliminary data.</text>
</comment>
<name>A0ABS3AW13_9BACT</name>
<gene>
    <name evidence="2" type="ORF">JYU06_05025</name>
</gene>
<proteinExistence type="predicted"/>
<evidence type="ECO:0000313" key="2">
    <source>
        <dbReference type="EMBL" id="MBN4068862.1"/>
    </source>
</evidence>
<dbReference type="EMBL" id="JAFITO010000067">
    <property type="protein sequence ID" value="MBN4068862.1"/>
    <property type="molecule type" value="Genomic_DNA"/>
</dbReference>
<protein>
    <recommendedName>
        <fullName evidence="1">Bro-N domain-containing protein</fullName>
    </recommendedName>
</protein>